<proteinExistence type="predicted"/>
<reference evidence="5" key="1">
    <citation type="submission" date="2021-12" db="EMBL/GenBank/DDBJ databases">
        <title>Prjna785345.</title>
        <authorList>
            <person name="Rujirawat T."/>
            <person name="Krajaejun T."/>
        </authorList>
    </citation>
    <scope>NUCLEOTIDE SEQUENCE</scope>
    <source>
        <strain evidence="5">Pi057C3</strain>
    </source>
</reference>
<feature type="transmembrane region" description="Helical" evidence="4">
    <location>
        <begin position="156"/>
        <end position="176"/>
    </location>
</feature>
<dbReference type="GO" id="GO:0022857">
    <property type="term" value="F:transmembrane transporter activity"/>
    <property type="evidence" value="ECO:0007669"/>
    <property type="project" value="InterPro"/>
</dbReference>
<name>A0AAD5Q2I5_PYTIN</name>
<gene>
    <name evidence="5" type="ORF">P43SY_002896</name>
</gene>
<keyword evidence="4" id="KW-0472">Membrane</keyword>
<feature type="transmembrane region" description="Helical" evidence="4">
    <location>
        <begin position="20"/>
        <end position="44"/>
    </location>
</feature>
<comment type="caution">
    <text evidence="5">The sequence shown here is derived from an EMBL/GenBank/DDBJ whole genome shotgun (WGS) entry which is preliminary data.</text>
</comment>
<keyword evidence="4" id="KW-0812">Transmembrane</keyword>
<dbReference type="AlphaFoldDB" id="A0AAD5Q2I5"/>
<organism evidence="5 6">
    <name type="scientific">Pythium insidiosum</name>
    <name type="common">Pythiosis disease agent</name>
    <dbReference type="NCBI Taxonomy" id="114742"/>
    <lineage>
        <taxon>Eukaryota</taxon>
        <taxon>Sar</taxon>
        <taxon>Stramenopiles</taxon>
        <taxon>Oomycota</taxon>
        <taxon>Peronosporomycetes</taxon>
        <taxon>Pythiales</taxon>
        <taxon>Pythiaceae</taxon>
        <taxon>Pythium</taxon>
    </lineage>
</organism>
<evidence type="ECO:0000256" key="4">
    <source>
        <dbReference type="SAM" id="Phobius"/>
    </source>
</evidence>
<accession>A0AAD5Q2I5</accession>
<keyword evidence="3" id="KW-1003">Cell membrane</keyword>
<keyword evidence="2" id="KW-0813">Transport</keyword>
<sequence>MQFDEGVYERAARVLGGSTLRVVVVASSFATCVGLYVAGLFACATEISGMADNRLLPMAVATRNTQFHSPHVAIVSTLAVTLGLMLVDSATLLPVANTFSGLVAIMIFFSAIQVRRTMPYIPRPSRVPGGVLVLCAISVAPIATSSYITIKAFMTSTVSVLLILGFGAPPLVYAFVRTRRHETLLYR</sequence>
<dbReference type="GO" id="GO:0005886">
    <property type="term" value="C:plasma membrane"/>
    <property type="evidence" value="ECO:0007669"/>
    <property type="project" value="UniProtKB-SubCell"/>
</dbReference>
<comment type="subcellular location">
    <subcellularLocation>
        <location evidence="1">Cell membrane</location>
        <topology evidence="1">Multi-pass membrane protein</topology>
    </subcellularLocation>
</comment>
<evidence type="ECO:0000256" key="1">
    <source>
        <dbReference type="ARBA" id="ARBA00004651"/>
    </source>
</evidence>
<feature type="transmembrane region" description="Helical" evidence="4">
    <location>
        <begin position="65"/>
        <end position="86"/>
    </location>
</feature>
<keyword evidence="6" id="KW-1185">Reference proteome</keyword>
<protein>
    <submittedName>
        <fullName evidence="5">Uncharacterized protein</fullName>
    </submittedName>
</protein>
<dbReference type="InterPro" id="IPR044566">
    <property type="entry name" value="RMV1-like"/>
</dbReference>
<evidence type="ECO:0000256" key="3">
    <source>
        <dbReference type="ARBA" id="ARBA00022475"/>
    </source>
</evidence>
<evidence type="ECO:0000256" key="2">
    <source>
        <dbReference type="ARBA" id="ARBA00022448"/>
    </source>
</evidence>
<dbReference type="EMBL" id="JAKCXM010000504">
    <property type="protein sequence ID" value="KAJ0393333.1"/>
    <property type="molecule type" value="Genomic_DNA"/>
</dbReference>
<feature type="transmembrane region" description="Helical" evidence="4">
    <location>
        <begin position="92"/>
        <end position="111"/>
    </location>
</feature>
<feature type="transmembrane region" description="Helical" evidence="4">
    <location>
        <begin position="131"/>
        <end position="150"/>
    </location>
</feature>
<evidence type="ECO:0000313" key="6">
    <source>
        <dbReference type="Proteomes" id="UP001209570"/>
    </source>
</evidence>
<dbReference type="PANTHER" id="PTHR45826:SF2">
    <property type="entry name" value="AMINO ACID TRANSPORTER"/>
    <property type="match status" value="1"/>
</dbReference>
<dbReference type="PANTHER" id="PTHR45826">
    <property type="entry name" value="POLYAMINE TRANSPORTER PUT1"/>
    <property type="match status" value="1"/>
</dbReference>
<evidence type="ECO:0000313" key="5">
    <source>
        <dbReference type="EMBL" id="KAJ0393333.1"/>
    </source>
</evidence>
<dbReference type="Proteomes" id="UP001209570">
    <property type="component" value="Unassembled WGS sequence"/>
</dbReference>
<dbReference type="Gene3D" id="1.20.1740.10">
    <property type="entry name" value="Amino acid/polyamine transporter I"/>
    <property type="match status" value="1"/>
</dbReference>
<keyword evidence="4" id="KW-1133">Transmembrane helix</keyword>